<dbReference type="CDD" id="cd00776">
    <property type="entry name" value="AsxRS_core"/>
    <property type="match status" value="1"/>
</dbReference>
<dbReference type="Pfam" id="PF00152">
    <property type="entry name" value="tRNA-synt_2"/>
    <property type="match status" value="1"/>
</dbReference>
<organism evidence="10 11">
    <name type="scientific">Phocicoccus pinnipedialis</name>
    <dbReference type="NCBI Taxonomy" id="110845"/>
    <lineage>
        <taxon>Bacteria</taxon>
        <taxon>Bacillati</taxon>
        <taxon>Bacillota</taxon>
        <taxon>Bacilli</taxon>
        <taxon>Bacillales</taxon>
        <taxon>Salinicoccaceae</taxon>
        <taxon>Phocicoccus</taxon>
    </lineage>
</organism>
<dbReference type="Pfam" id="PF01336">
    <property type="entry name" value="tRNA_anti-codon"/>
    <property type="match status" value="1"/>
</dbReference>
<dbReference type="GO" id="GO:0005524">
    <property type="term" value="F:ATP binding"/>
    <property type="evidence" value="ECO:0007669"/>
    <property type="project" value="UniProtKB-UniRule"/>
</dbReference>
<keyword evidence="4 8" id="KW-0547">Nucleotide-binding</keyword>
<dbReference type="SUPFAM" id="SSF50249">
    <property type="entry name" value="Nucleic acid-binding proteins"/>
    <property type="match status" value="1"/>
</dbReference>
<sequence>MKITINEVPKHNGKTVTIGCWLLQKRGSGKIQFLQLRDGTGFMQGVVVKANDENLFETAKHLTQETSMFVTGKIKEDGRSSFGYEMEVTAIEVIQAAEGYPITPKEHGPEFLLDNRHLWLRSRKQHAVMSIRNQIIKSTYDFFFDHGFKKIDTPILTASSAEGTTELFHTKYFEEDAYLSQSGQLHAEAAAMAHGKVFTFGPTFRAEKSKTRRHLIEFWMIEPEMAFYDHEDSLKLQEEYVQYLAEQVLKNCKLDLEALDRDITALEKIKAPFPRISYTDAIDFLHKEGFDDIEWGDDFGAPHETAIANHFDKPVFIVNYPKAIKSFYMKENPEDPRTVLCADLIAPEGYGEVIGGSERTSDYDMLLARIKELNMDVDTYQWYLDLRRYGSVPHSGFGLGLERTVAWLSGVKHVRETAPFPRLLNRLEP</sequence>
<dbReference type="InterPro" id="IPR004365">
    <property type="entry name" value="NA-bd_OB_tRNA"/>
</dbReference>
<evidence type="ECO:0000259" key="9">
    <source>
        <dbReference type="PROSITE" id="PS50862"/>
    </source>
</evidence>
<dbReference type="InterPro" id="IPR004364">
    <property type="entry name" value="Aa-tRNA-synt_II"/>
</dbReference>
<feature type="domain" description="Aminoacyl-transfer RNA synthetases class-II family profile" evidence="9">
    <location>
        <begin position="131"/>
        <end position="429"/>
    </location>
</feature>
<gene>
    <name evidence="8 10" type="primary">asnS</name>
    <name evidence="10" type="ORF">JEOPIN946_01056</name>
</gene>
<dbReference type="PRINTS" id="PR01042">
    <property type="entry name" value="TRNASYNTHASP"/>
</dbReference>
<comment type="catalytic activity">
    <reaction evidence="8">
        <text>tRNA(Asn) + L-asparagine + ATP = L-asparaginyl-tRNA(Asn) + AMP + diphosphate + H(+)</text>
        <dbReference type="Rhea" id="RHEA:11180"/>
        <dbReference type="Rhea" id="RHEA-COMP:9659"/>
        <dbReference type="Rhea" id="RHEA-COMP:9674"/>
        <dbReference type="ChEBI" id="CHEBI:15378"/>
        <dbReference type="ChEBI" id="CHEBI:30616"/>
        <dbReference type="ChEBI" id="CHEBI:33019"/>
        <dbReference type="ChEBI" id="CHEBI:58048"/>
        <dbReference type="ChEBI" id="CHEBI:78442"/>
        <dbReference type="ChEBI" id="CHEBI:78515"/>
        <dbReference type="ChEBI" id="CHEBI:456215"/>
        <dbReference type="EC" id="6.1.1.22"/>
    </reaction>
</comment>
<dbReference type="GO" id="GO:0005737">
    <property type="term" value="C:cytoplasm"/>
    <property type="evidence" value="ECO:0007669"/>
    <property type="project" value="UniProtKB-SubCell"/>
</dbReference>
<dbReference type="GO" id="GO:0016740">
    <property type="term" value="F:transferase activity"/>
    <property type="evidence" value="ECO:0007669"/>
    <property type="project" value="UniProtKB-ARBA"/>
</dbReference>
<dbReference type="GO" id="GO:0006421">
    <property type="term" value="P:asparaginyl-tRNA aminoacylation"/>
    <property type="evidence" value="ECO:0007669"/>
    <property type="project" value="UniProtKB-UniRule"/>
</dbReference>
<dbReference type="InterPro" id="IPR004522">
    <property type="entry name" value="Asn-tRNA-ligase"/>
</dbReference>
<comment type="subcellular location">
    <subcellularLocation>
        <location evidence="8">Cytoplasm</location>
    </subcellularLocation>
</comment>
<evidence type="ECO:0000256" key="2">
    <source>
        <dbReference type="ARBA" id="ARBA00022490"/>
    </source>
</evidence>
<dbReference type="PROSITE" id="PS50862">
    <property type="entry name" value="AA_TRNA_LIGASE_II"/>
    <property type="match status" value="1"/>
</dbReference>
<evidence type="ECO:0000313" key="11">
    <source>
        <dbReference type="Proteomes" id="UP000588186"/>
    </source>
</evidence>
<comment type="subunit">
    <text evidence="8">Homodimer.</text>
</comment>
<name>A0A6V7RF11_9BACL</name>
<keyword evidence="2 8" id="KW-0963">Cytoplasm</keyword>
<evidence type="ECO:0000313" key="10">
    <source>
        <dbReference type="EMBL" id="CAD2075579.1"/>
    </source>
</evidence>
<dbReference type="GO" id="GO:0140096">
    <property type="term" value="F:catalytic activity, acting on a protein"/>
    <property type="evidence" value="ECO:0007669"/>
    <property type="project" value="UniProtKB-ARBA"/>
</dbReference>
<evidence type="ECO:0000256" key="4">
    <source>
        <dbReference type="ARBA" id="ARBA00022741"/>
    </source>
</evidence>
<dbReference type="EC" id="6.1.1.22" evidence="8"/>
<reference evidence="10 11" key="1">
    <citation type="submission" date="2020-07" db="EMBL/GenBank/DDBJ databases">
        <authorList>
            <person name="Criscuolo A."/>
        </authorList>
    </citation>
    <scope>NUCLEOTIDE SEQUENCE [LARGE SCALE GENOMIC DNA]</scope>
    <source>
        <strain evidence="10">CIP107946</strain>
    </source>
</reference>
<dbReference type="NCBIfam" id="NF003483">
    <property type="entry name" value="PRK05159.1"/>
    <property type="match status" value="1"/>
</dbReference>
<proteinExistence type="inferred from homology"/>
<evidence type="ECO:0000256" key="3">
    <source>
        <dbReference type="ARBA" id="ARBA00022598"/>
    </source>
</evidence>
<dbReference type="GO" id="GO:0003676">
    <property type="term" value="F:nucleic acid binding"/>
    <property type="evidence" value="ECO:0007669"/>
    <property type="project" value="InterPro"/>
</dbReference>
<keyword evidence="6 8" id="KW-0648">Protein biosynthesis</keyword>
<protein>
    <recommendedName>
        <fullName evidence="8">Asparagine--tRNA ligase</fullName>
        <ecNumber evidence="8">6.1.1.22</ecNumber>
    </recommendedName>
    <alternativeName>
        <fullName evidence="8">Asparaginyl-tRNA synthetase</fullName>
        <shortName evidence="8">AsnRS</shortName>
    </alternativeName>
</protein>
<evidence type="ECO:0000256" key="5">
    <source>
        <dbReference type="ARBA" id="ARBA00022840"/>
    </source>
</evidence>
<dbReference type="NCBIfam" id="NF003037">
    <property type="entry name" value="PRK03932.1"/>
    <property type="match status" value="1"/>
</dbReference>
<evidence type="ECO:0000256" key="1">
    <source>
        <dbReference type="ARBA" id="ARBA00008226"/>
    </source>
</evidence>
<dbReference type="Proteomes" id="UP000588186">
    <property type="component" value="Unassembled WGS sequence"/>
</dbReference>
<dbReference type="PANTHER" id="PTHR22594:SF34">
    <property type="entry name" value="ASPARAGINE--TRNA LIGASE, MITOCHONDRIAL-RELATED"/>
    <property type="match status" value="1"/>
</dbReference>
<dbReference type="Gene3D" id="3.30.930.10">
    <property type="entry name" value="Bira Bifunctional Protein, Domain 2"/>
    <property type="match status" value="1"/>
</dbReference>
<keyword evidence="11" id="KW-1185">Reference proteome</keyword>
<dbReference type="InterPro" id="IPR012340">
    <property type="entry name" value="NA-bd_OB-fold"/>
</dbReference>
<comment type="caution">
    <text evidence="10">The sequence shown here is derived from an EMBL/GenBank/DDBJ whole genome shotgun (WGS) entry which is preliminary data.</text>
</comment>
<dbReference type="InterPro" id="IPR045864">
    <property type="entry name" value="aa-tRNA-synth_II/BPL/LPL"/>
</dbReference>
<dbReference type="InterPro" id="IPR002312">
    <property type="entry name" value="Asp/Asn-tRNA-synth_IIb"/>
</dbReference>
<evidence type="ECO:0000256" key="6">
    <source>
        <dbReference type="ARBA" id="ARBA00022917"/>
    </source>
</evidence>
<keyword evidence="5 8" id="KW-0067">ATP-binding</keyword>
<dbReference type="PANTHER" id="PTHR22594">
    <property type="entry name" value="ASPARTYL/LYSYL-TRNA SYNTHETASE"/>
    <property type="match status" value="1"/>
</dbReference>
<dbReference type="InterPro" id="IPR006195">
    <property type="entry name" value="aa-tRNA-synth_II"/>
</dbReference>
<dbReference type="AlphaFoldDB" id="A0A6V7RF11"/>
<evidence type="ECO:0000256" key="8">
    <source>
        <dbReference type="HAMAP-Rule" id="MF_00534"/>
    </source>
</evidence>
<dbReference type="SUPFAM" id="SSF55681">
    <property type="entry name" value="Class II aaRS and biotin synthetases"/>
    <property type="match status" value="1"/>
</dbReference>
<dbReference type="GO" id="GO:0004816">
    <property type="term" value="F:asparagine-tRNA ligase activity"/>
    <property type="evidence" value="ECO:0007669"/>
    <property type="project" value="UniProtKB-UniRule"/>
</dbReference>
<keyword evidence="3 8" id="KW-0436">Ligase</keyword>
<dbReference type="RefSeq" id="WP_186077505.1">
    <property type="nucleotide sequence ID" value="NZ_CAJEWB010000010.1"/>
</dbReference>
<evidence type="ECO:0000256" key="7">
    <source>
        <dbReference type="ARBA" id="ARBA00023146"/>
    </source>
</evidence>
<dbReference type="NCBIfam" id="TIGR00457">
    <property type="entry name" value="asnS"/>
    <property type="match status" value="1"/>
</dbReference>
<dbReference type="EMBL" id="CAJEWB010000010">
    <property type="protein sequence ID" value="CAD2075579.1"/>
    <property type="molecule type" value="Genomic_DNA"/>
</dbReference>
<accession>A0A6V7RF11</accession>
<comment type="similarity">
    <text evidence="1 8">Belongs to the class-II aminoacyl-tRNA synthetase family.</text>
</comment>
<dbReference type="Gene3D" id="2.40.50.140">
    <property type="entry name" value="Nucleic acid-binding proteins"/>
    <property type="match status" value="1"/>
</dbReference>
<keyword evidence="7 8" id="KW-0030">Aminoacyl-tRNA synthetase</keyword>
<dbReference type="HAMAP" id="MF_00534">
    <property type="entry name" value="Asn_tRNA_synth"/>
    <property type="match status" value="1"/>
</dbReference>